<evidence type="ECO:0000259" key="1">
    <source>
        <dbReference type="Pfam" id="PF13474"/>
    </source>
</evidence>
<evidence type="ECO:0000313" key="2">
    <source>
        <dbReference type="EMBL" id="KEI71896.1"/>
    </source>
</evidence>
<name>A0A081KCM0_9GAMM</name>
<feature type="domain" description="SnoaL-like" evidence="1">
    <location>
        <begin position="14"/>
        <end position="126"/>
    </location>
</feature>
<organism evidence="2 3">
    <name type="scientific">Endozoicomonas elysicola</name>
    <dbReference type="NCBI Taxonomy" id="305900"/>
    <lineage>
        <taxon>Bacteria</taxon>
        <taxon>Pseudomonadati</taxon>
        <taxon>Pseudomonadota</taxon>
        <taxon>Gammaproteobacteria</taxon>
        <taxon>Oceanospirillales</taxon>
        <taxon>Endozoicomonadaceae</taxon>
        <taxon>Endozoicomonas</taxon>
    </lineage>
</organism>
<sequence>MTSQVTGEALAPFKQLIQEIGQAFKEKDIGRAMTKFVDDDDITSFGFYADINSKSELEQHWVDYFKDHESTLQSDEHYTVYVYGDAACLCLTHKLESRGEPEKRLTLFLEKHNGDWLIRHRHHSYAPK</sequence>
<accession>A0A081KCM0</accession>
<dbReference type="Gene3D" id="3.10.450.50">
    <property type="match status" value="1"/>
</dbReference>
<dbReference type="EMBL" id="JOJP01000001">
    <property type="protein sequence ID" value="KEI71896.1"/>
    <property type="molecule type" value="Genomic_DNA"/>
</dbReference>
<dbReference type="Proteomes" id="UP000027997">
    <property type="component" value="Unassembled WGS sequence"/>
</dbReference>
<reference evidence="2 3" key="1">
    <citation type="submission" date="2014-06" db="EMBL/GenBank/DDBJ databases">
        <title>Whole Genome Sequences of Three Symbiotic Endozoicomonas Bacteria.</title>
        <authorList>
            <person name="Neave M.J."/>
            <person name="Apprill A."/>
            <person name="Voolstra C.R."/>
        </authorList>
    </citation>
    <scope>NUCLEOTIDE SEQUENCE [LARGE SCALE GENOMIC DNA]</scope>
    <source>
        <strain evidence="2 3">DSM 22380</strain>
    </source>
</reference>
<dbReference type="Pfam" id="PF13474">
    <property type="entry name" value="SnoaL_3"/>
    <property type="match status" value="1"/>
</dbReference>
<dbReference type="RefSeq" id="WP_020583633.1">
    <property type="nucleotide sequence ID" value="NZ_JOJP01000001.1"/>
</dbReference>
<dbReference type="InterPro" id="IPR032710">
    <property type="entry name" value="NTF2-like_dom_sf"/>
</dbReference>
<comment type="caution">
    <text evidence="2">The sequence shown here is derived from an EMBL/GenBank/DDBJ whole genome shotgun (WGS) entry which is preliminary data.</text>
</comment>
<proteinExistence type="predicted"/>
<dbReference type="AlphaFoldDB" id="A0A081KCM0"/>
<keyword evidence="3" id="KW-1185">Reference proteome</keyword>
<evidence type="ECO:0000313" key="3">
    <source>
        <dbReference type="Proteomes" id="UP000027997"/>
    </source>
</evidence>
<dbReference type="InterPro" id="IPR037401">
    <property type="entry name" value="SnoaL-like"/>
</dbReference>
<dbReference type="SUPFAM" id="SSF54427">
    <property type="entry name" value="NTF2-like"/>
    <property type="match status" value="1"/>
</dbReference>
<protein>
    <recommendedName>
        <fullName evidence="1">SnoaL-like domain-containing protein</fullName>
    </recommendedName>
</protein>
<gene>
    <name evidence="2" type="ORF">GV64_15175</name>
</gene>